<dbReference type="OrthoDB" id="102409at2157"/>
<accession>C5A700</accession>
<protein>
    <submittedName>
        <fullName evidence="1">Uncharacterized protein</fullName>
    </submittedName>
</protein>
<proteinExistence type="predicted"/>
<dbReference type="PATRIC" id="fig|593117.10.peg.1512"/>
<dbReference type="KEGG" id="tga:TGAM_1510"/>
<name>C5A700_THEGJ</name>
<dbReference type="HOGENOM" id="CLU_2679125_0_0_2"/>
<evidence type="ECO:0000313" key="1">
    <source>
        <dbReference type="EMBL" id="ACS34012.1"/>
    </source>
</evidence>
<dbReference type="RefSeq" id="WP_015859123.1">
    <property type="nucleotide sequence ID" value="NC_012804.1"/>
</dbReference>
<dbReference type="eggNOG" id="arCOG10341">
    <property type="taxonomic scope" value="Archaea"/>
</dbReference>
<evidence type="ECO:0000313" key="2">
    <source>
        <dbReference type="Proteomes" id="UP000001488"/>
    </source>
</evidence>
<dbReference type="PaxDb" id="593117-TGAM_1510"/>
<keyword evidence="2" id="KW-1185">Reference proteome</keyword>
<reference evidence="1 2" key="1">
    <citation type="journal article" date="2007" name="Genome Biol.">
        <title>Genome analysis and genome-wide proteomics of Thermococcus gammatolerans, the most radioresistant organism known amongst the Archaea.</title>
        <authorList>
            <person name="Zivanovic Y."/>
            <person name="Armengaud J."/>
            <person name="Lagorce A."/>
            <person name="Leplat C."/>
            <person name="Guerin P."/>
            <person name="Dutertre M."/>
            <person name="Anthouard V."/>
            <person name="Forterre P."/>
            <person name="Wincker P."/>
            <person name="Confalonieri F."/>
        </authorList>
    </citation>
    <scope>NUCLEOTIDE SEQUENCE [LARGE SCALE GENOMIC DNA]</scope>
    <source>
        <strain evidence="2">DSM 15229 / JCM 11827 / EJ3</strain>
    </source>
</reference>
<dbReference type="GeneID" id="7987312"/>
<dbReference type="STRING" id="593117.TGAM_1510"/>
<dbReference type="AlphaFoldDB" id="C5A700"/>
<gene>
    <name evidence="1" type="ordered locus">TGAM_1510</name>
</gene>
<dbReference type="EMBL" id="CP001398">
    <property type="protein sequence ID" value="ACS34012.1"/>
    <property type="molecule type" value="Genomic_DNA"/>
</dbReference>
<organism evidence="1 2">
    <name type="scientific">Thermococcus gammatolerans (strain DSM 15229 / JCM 11827 / EJ3)</name>
    <dbReference type="NCBI Taxonomy" id="593117"/>
    <lineage>
        <taxon>Archaea</taxon>
        <taxon>Methanobacteriati</taxon>
        <taxon>Methanobacteriota</taxon>
        <taxon>Thermococci</taxon>
        <taxon>Thermococcales</taxon>
        <taxon>Thermococcaceae</taxon>
        <taxon>Thermococcus</taxon>
    </lineage>
</organism>
<dbReference type="Proteomes" id="UP000001488">
    <property type="component" value="Chromosome"/>
</dbReference>
<sequence length="74" mass="8611">MVRLSLLPLSGMFIFGGKKKKKSWAEVFQELAKKYDLPVEIIEALDDAHVSHNGYIEFIKRMDPEGKIERVKKY</sequence>